<dbReference type="Proteomes" id="UP000623129">
    <property type="component" value="Unassembled WGS sequence"/>
</dbReference>
<feature type="compositionally biased region" description="Basic and acidic residues" evidence="1">
    <location>
        <begin position="103"/>
        <end position="114"/>
    </location>
</feature>
<feature type="compositionally biased region" description="Polar residues" evidence="1">
    <location>
        <begin position="32"/>
        <end position="44"/>
    </location>
</feature>
<name>A0A833QUC8_9POAL</name>
<evidence type="ECO:0000256" key="1">
    <source>
        <dbReference type="SAM" id="MobiDB-lite"/>
    </source>
</evidence>
<proteinExistence type="predicted"/>
<feature type="compositionally biased region" description="Basic and acidic residues" evidence="1">
    <location>
        <begin position="46"/>
        <end position="57"/>
    </location>
</feature>
<gene>
    <name evidence="2" type="ORF">FCM35_KLT07680</name>
</gene>
<protein>
    <submittedName>
        <fullName evidence="2">Uncharacterized protein</fullName>
    </submittedName>
</protein>
<organism evidence="2 3">
    <name type="scientific">Carex littledalei</name>
    <dbReference type="NCBI Taxonomy" id="544730"/>
    <lineage>
        <taxon>Eukaryota</taxon>
        <taxon>Viridiplantae</taxon>
        <taxon>Streptophyta</taxon>
        <taxon>Embryophyta</taxon>
        <taxon>Tracheophyta</taxon>
        <taxon>Spermatophyta</taxon>
        <taxon>Magnoliopsida</taxon>
        <taxon>Liliopsida</taxon>
        <taxon>Poales</taxon>
        <taxon>Cyperaceae</taxon>
        <taxon>Cyperoideae</taxon>
        <taxon>Cariceae</taxon>
        <taxon>Carex</taxon>
        <taxon>Carex subgen. Euthyceras</taxon>
    </lineage>
</organism>
<keyword evidence="3" id="KW-1185">Reference proteome</keyword>
<evidence type="ECO:0000313" key="2">
    <source>
        <dbReference type="EMBL" id="KAF3327562.1"/>
    </source>
</evidence>
<dbReference type="EMBL" id="SWLB01000017">
    <property type="protein sequence ID" value="KAF3327562.1"/>
    <property type="molecule type" value="Genomic_DNA"/>
</dbReference>
<sequence>MHGMGTQLLIEMGNQQGKQDHSIDEKTGHSPARSTKLQDVTASAENEEHFAGEKAEEGTSTAVELSETEQPIDKYQVVETPKEVNLEVSTMATEVEFSTPLHLKEEAEEKEKSPFIDIAEANETTKDGAKSPLVSKTDETIDLKTESAENATHDEKPSNVSAVEKELLLGRGGVPGELSESAMSTSPYKMKRSSSFLKSCLFCIPTTS</sequence>
<comment type="caution">
    <text evidence="2">The sequence shown here is derived from an EMBL/GenBank/DDBJ whole genome shotgun (WGS) entry which is preliminary data.</text>
</comment>
<dbReference type="AlphaFoldDB" id="A0A833QUC8"/>
<evidence type="ECO:0000313" key="3">
    <source>
        <dbReference type="Proteomes" id="UP000623129"/>
    </source>
</evidence>
<feature type="region of interest" description="Disordered" evidence="1">
    <location>
        <begin position="103"/>
        <end position="140"/>
    </location>
</feature>
<feature type="compositionally biased region" description="Basic and acidic residues" evidence="1">
    <location>
        <begin position="18"/>
        <end position="28"/>
    </location>
</feature>
<feature type="region of interest" description="Disordered" evidence="1">
    <location>
        <begin position="1"/>
        <end position="74"/>
    </location>
</feature>
<accession>A0A833QUC8</accession>
<reference evidence="2" key="1">
    <citation type="submission" date="2020-01" db="EMBL/GenBank/DDBJ databases">
        <title>Genome sequence of Kobresia littledalei, the first chromosome-level genome in the family Cyperaceae.</title>
        <authorList>
            <person name="Qu G."/>
        </authorList>
    </citation>
    <scope>NUCLEOTIDE SEQUENCE</scope>
    <source>
        <strain evidence="2">C.B.Clarke</strain>
        <tissue evidence="2">Leaf</tissue>
    </source>
</reference>